<gene>
    <name evidence="2" type="ORF">H3L94_07305</name>
</gene>
<dbReference type="RefSeq" id="WP_182121480.1">
    <property type="nucleotide sequence ID" value="NZ_CP059567.1"/>
</dbReference>
<evidence type="ECO:0000313" key="3">
    <source>
        <dbReference type="Proteomes" id="UP000514752"/>
    </source>
</evidence>
<reference evidence="2 3" key="1">
    <citation type="submission" date="2020-07" db="EMBL/GenBank/DDBJ databases">
        <title>Genomic diversity of species in the Neisseriaceae family.</title>
        <authorList>
            <person name="Vincent A.T."/>
            <person name="Bernet E."/>
            <person name="Veyrier F.J."/>
        </authorList>
    </citation>
    <scope>NUCLEOTIDE SEQUENCE [LARGE SCALE GENOMIC DNA]</scope>
    <source>
        <strain evidence="2 3">DSM 22244</strain>
    </source>
</reference>
<dbReference type="GO" id="GO:0005524">
    <property type="term" value="F:ATP binding"/>
    <property type="evidence" value="ECO:0007669"/>
    <property type="project" value="InterPro"/>
</dbReference>
<organism evidence="2 3">
    <name type="scientific">Neisseria shayeganii</name>
    <dbReference type="NCBI Taxonomy" id="607712"/>
    <lineage>
        <taxon>Bacteria</taxon>
        <taxon>Pseudomonadati</taxon>
        <taxon>Pseudomonadota</taxon>
        <taxon>Betaproteobacteria</taxon>
        <taxon>Neisseriales</taxon>
        <taxon>Neisseriaceae</taxon>
        <taxon>Neisseria</taxon>
    </lineage>
</organism>
<protein>
    <submittedName>
        <fullName evidence="2">AAA family ATPase</fullName>
    </submittedName>
</protein>
<dbReference type="PANTHER" id="PTHR43581:SF4">
    <property type="entry name" value="ATP_GTP PHOSPHATASE"/>
    <property type="match status" value="1"/>
</dbReference>
<accession>A0A7D7N4C1</accession>
<dbReference type="Pfam" id="PF13304">
    <property type="entry name" value="AAA_21"/>
    <property type="match status" value="1"/>
</dbReference>
<dbReference type="Proteomes" id="UP000514752">
    <property type="component" value="Chromosome"/>
</dbReference>
<name>A0A7D7N4C1_9NEIS</name>
<dbReference type="InterPro" id="IPR003593">
    <property type="entry name" value="AAA+_ATPase"/>
</dbReference>
<dbReference type="SUPFAM" id="SSF52540">
    <property type="entry name" value="P-loop containing nucleoside triphosphate hydrolases"/>
    <property type="match status" value="1"/>
</dbReference>
<dbReference type="InterPro" id="IPR003959">
    <property type="entry name" value="ATPase_AAA_core"/>
</dbReference>
<evidence type="ECO:0000259" key="1">
    <source>
        <dbReference type="SMART" id="SM00382"/>
    </source>
</evidence>
<proteinExistence type="predicted"/>
<dbReference type="Gene3D" id="3.40.50.300">
    <property type="entry name" value="P-loop containing nucleotide triphosphate hydrolases"/>
    <property type="match status" value="1"/>
</dbReference>
<dbReference type="SMART" id="SM00382">
    <property type="entry name" value="AAA"/>
    <property type="match status" value="1"/>
</dbReference>
<dbReference type="GO" id="GO:0016887">
    <property type="term" value="F:ATP hydrolysis activity"/>
    <property type="evidence" value="ECO:0007669"/>
    <property type="project" value="InterPro"/>
</dbReference>
<feature type="domain" description="AAA+ ATPase" evidence="1">
    <location>
        <begin position="24"/>
        <end position="378"/>
    </location>
</feature>
<dbReference type="EMBL" id="CP059567">
    <property type="protein sequence ID" value="QMT39680.1"/>
    <property type="molecule type" value="Genomic_DNA"/>
</dbReference>
<dbReference type="AlphaFoldDB" id="A0A7D7N4C1"/>
<dbReference type="InterPro" id="IPR027417">
    <property type="entry name" value="P-loop_NTPase"/>
</dbReference>
<sequence>MKLKKISFDEKGFRKLKNIEIPIAPYITAIAGHNGIGKSTILGLIANCSGLSKGEKSFFGKVFQSNFQEAFHLDYFQDYENYTNGTRKADTPKVTVQYYVETNQNGSFIELNKICTVSIQKHAIKDRLYKNHMIKVSEDKHTDPNHALDLEDIDDNSLSSTSESMINIWRLRIIPRTQLLFSNPEIEALDEKLKGAGKMPIPTLYLGMSRMTPIGEFDAELIDKKTIRKMDEEDKKFIVNSFKDVLYFDESDNEITSHSFASSKKSSYLPSFQHHSFTVSLGQDSLSSIVTALASFNYLKRTSPQTYSGGILVIDEVDAGLHPRAQEKLINLLHVQARKLNLQIILTTHSLTVIKTILSKNEHPGDKVNDVVYLQDSSFPRLMENPTYTKIKNDMLVLAPFEDKLEKIKLYFEDDEALFFFKQILKYKNIIHNTDYFGKELELISLSVGCDILLKLHKGDPYFQSVILIPDNDVFSGEANRKIIEDNPNICPLPNDSIFTDNTKSTERSPEMILYHFLQRKLEGRDDDFWKRMPGVYTSDYVRDRVMTLALNSNRDQNKKWFKDNVNFIEKSGIIVKWCEENVIQVDIFLEKLIEAVNIVSCSKSYHQNQLAK</sequence>
<dbReference type="CDD" id="cd00267">
    <property type="entry name" value="ABC_ATPase"/>
    <property type="match status" value="1"/>
</dbReference>
<dbReference type="InterPro" id="IPR051396">
    <property type="entry name" value="Bact_Antivir_Def_Nuclease"/>
</dbReference>
<dbReference type="KEGG" id="nsg:H3L94_07305"/>
<dbReference type="PANTHER" id="PTHR43581">
    <property type="entry name" value="ATP/GTP PHOSPHATASE"/>
    <property type="match status" value="1"/>
</dbReference>
<evidence type="ECO:0000313" key="2">
    <source>
        <dbReference type="EMBL" id="QMT39680.1"/>
    </source>
</evidence>